<accession>A0AAV1KC70</accession>
<evidence type="ECO:0000313" key="2">
    <source>
        <dbReference type="Proteomes" id="UP001314205"/>
    </source>
</evidence>
<reference evidence="1 2" key="1">
    <citation type="submission" date="2023-11" db="EMBL/GenBank/DDBJ databases">
        <authorList>
            <person name="Hedman E."/>
            <person name="Englund M."/>
            <person name="Stromberg M."/>
            <person name="Nyberg Akerstrom W."/>
            <person name="Nylinder S."/>
            <person name="Jareborg N."/>
            <person name="Kallberg Y."/>
            <person name="Kronander E."/>
        </authorList>
    </citation>
    <scope>NUCLEOTIDE SEQUENCE [LARGE SCALE GENOMIC DNA]</scope>
</reference>
<gene>
    <name evidence="1" type="ORF">PARMNEM_LOCUS1818</name>
</gene>
<protein>
    <recommendedName>
        <fullName evidence="3">ATP-dependent DNA helicase</fullName>
    </recommendedName>
</protein>
<proteinExistence type="predicted"/>
<dbReference type="EMBL" id="CAVLGL010000013">
    <property type="protein sequence ID" value="CAK1579949.1"/>
    <property type="molecule type" value="Genomic_DNA"/>
</dbReference>
<organism evidence="1 2">
    <name type="scientific">Parnassius mnemosyne</name>
    <name type="common">clouded apollo</name>
    <dbReference type="NCBI Taxonomy" id="213953"/>
    <lineage>
        <taxon>Eukaryota</taxon>
        <taxon>Metazoa</taxon>
        <taxon>Ecdysozoa</taxon>
        <taxon>Arthropoda</taxon>
        <taxon>Hexapoda</taxon>
        <taxon>Insecta</taxon>
        <taxon>Pterygota</taxon>
        <taxon>Neoptera</taxon>
        <taxon>Endopterygota</taxon>
        <taxon>Lepidoptera</taxon>
        <taxon>Glossata</taxon>
        <taxon>Ditrysia</taxon>
        <taxon>Papilionoidea</taxon>
        <taxon>Papilionidae</taxon>
        <taxon>Parnassiinae</taxon>
        <taxon>Parnassini</taxon>
        <taxon>Parnassius</taxon>
        <taxon>Driopa</taxon>
    </lineage>
</organism>
<evidence type="ECO:0008006" key="3">
    <source>
        <dbReference type="Google" id="ProtNLM"/>
    </source>
</evidence>
<comment type="caution">
    <text evidence="1">The sequence shown here is derived from an EMBL/GenBank/DDBJ whole genome shotgun (WGS) entry which is preliminary data.</text>
</comment>
<dbReference type="AlphaFoldDB" id="A0AAV1KC70"/>
<name>A0AAV1KC70_9NEOP</name>
<sequence length="110" mass="12769">MRVRLQNDSLAQIFSEQLLDIGNGKTELQPNTQCIKLPDNFCTVLQEKNELIQSIFPNIQRNYLNPTWLSERAILAAKNVDFDEINFQIQQFLPGDMMSFKSIDTVLNEY</sequence>
<dbReference type="Proteomes" id="UP001314205">
    <property type="component" value="Unassembled WGS sequence"/>
</dbReference>
<evidence type="ECO:0000313" key="1">
    <source>
        <dbReference type="EMBL" id="CAK1579949.1"/>
    </source>
</evidence>
<keyword evidence="2" id="KW-1185">Reference proteome</keyword>